<dbReference type="EMBL" id="QZKU01000004">
    <property type="protein sequence ID" value="RJP26717.1"/>
    <property type="molecule type" value="Genomic_DNA"/>
</dbReference>
<dbReference type="InterPro" id="IPR036150">
    <property type="entry name" value="Cyt_b/b6_C_sf"/>
</dbReference>
<evidence type="ECO:0000256" key="6">
    <source>
        <dbReference type="ARBA" id="ARBA00022982"/>
    </source>
</evidence>
<evidence type="ECO:0000256" key="8">
    <source>
        <dbReference type="ARBA" id="ARBA00023004"/>
    </source>
</evidence>
<feature type="transmembrane region" description="Helical" evidence="10">
    <location>
        <begin position="171"/>
        <end position="192"/>
    </location>
</feature>
<feature type="domain" description="Cytochrome b/b6 C-terminal region profile" evidence="11">
    <location>
        <begin position="54"/>
        <end position="128"/>
    </location>
</feature>
<evidence type="ECO:0000256" key="5">
    <source>
        <dbReference type="ARBA" id="ARBA00022723"/>
    </source>
</evidence>
<evidence type="ECO:0000256" key="4">
    <source>
        <dbReference type="ARBA" id="ARBA00022692"/>
    </source>
</evidence>
<name>A0A3A4P1U0_ABYX5</name>
<keyword evidence="4 10" id="KW-0812">Transmembrane</keyword>
<evidence type="ECO:0000313" key="12">
    <source>
        <dbReference type="EMBL" id="RJP26717.1"/>
    </source>
</evidence>
<protein>
    <recommendedName>
        <fullName evidence="11">Cytochrome b/b6 C-terminal region profile domain-containing protein</fullName>
    </recommendedName>
</protein>
<dbReference type="AlphaFoldDB" id="A0A3A4P1U0"/>
<dbReference type="Proteomes" id="UP000265882">
    <property type="component" value="Unassembled WGS sequence"/>
</dbReference>
<dbReference type="GO" id="GO:0016491">
    <property type="term" value="F:oxidoreductase activity"/>
    <property type="evidence" value="ECO:0007669"/>
    <property type="project" value="InterPro"/>
</dbReference>
<evidence type="ECO:0000256" key="9">
    <source>
        <dbReference type="ARBA" id="ARBA00023136"/>
    </source>
</evidence>
<feature type="transmembrane region" description="Helical" evidence="10">
    <location>
        <begin position="204"/>
        <end position="227"/>
    </location>
</feature>
<keyword evidence="7 10" id="KW-1133">Transmembrane helix</keyword>
<dbReference type="GO" id="GO:0016020">
    <property type="term" value="C:membrane"/>
    <property type="evidence" value="ECO:0007669"/>
    <property type="project" value="UniProtKB-SubCell"/>
</dbReference>
<dbReference type="GO" id="GO:0009055">
    <property type="term" value="F:electron transfer activity"/>
    <property type="evidence" value="ECO:0007669"/>
    <property type="project" value="InterPro"/>
</dbReference>
<keyword evidence="5" id="KW-0479">Metal-binding</keyword>
<evidence type="ECO:0000256" key="3">
    <source>
        <dbReference type="ARBA" id="ARBA00022617"/>
    </source>
</evidence>
<dbReference type="SUPFAM" id="SSF81648">
    <property type="entry name" value="a domain/subunit of cytochrome bc1 complex (Ubiquinol-cytochrome c reductase)"/>
    <property type="match status" value="1"/>
</dbReference>
<accession>A0A3A4P1U0</accession>
<keyword evidence="2" id="KW-0813">Transport</keyword>
<keyword evidence="3" id="KW-0349">Heme</keyword>
<evidence type="ECO:0000256" key="10">
    <source>
        <dbReference type="SAM" id="Phobius"/>
    </source>
</evidence>
<comment type="caution">
    <text evidence="12">The sequence shown here is derived from an EMBL/GenBank/DDBJ whole genome shotgun (WGS) entry which is preliminary data.</text>
</comment>
<dbReference type="GO" id="GO:0046872">
    <property type="term" value="F:metal ion binding"/>
    <property type="evidence" value="ECO:0007669"/>
    <property type="project" value="UniProtKB-KW"/>
</dbReference>
<evidence type="ECO:0000259" key="11">
    <source>
        <dbReference type="Pfam" id="PF00032"/>
    </source>
</evidence>
<keyword evidence="9 10" id="KW-0472">Membrane</keyword>
<evidence type="ECO:0000256" key="2">
    <source>
        <dbReference type="ARBA" id="ARBA00022448"/>
    </source>
</evidence>
<keyword evidence="8" id="KW-0408">Iron</keyword>
<keyword evidence="6" id="KW-0249">Electron transport</keyword>
<dbReference type="InterPro" id="IPR005798">
    <property type="entry name" value="Cyt_b/b6_C"/>
</dbReference>
<dbReference type="Gene3D" id="1.20.810.10">
    <property type="entry name" value="Cytochrome Bc1 Complex, Chain C"/>
    <property type="match status" value="1"/>
</dbReference>
<dbReference type="Pfam" id="PF00032">
    <property type="entry name" value="Cytochrom_B_C"/>
    <property type="match status" value="1"/>
</dbReference>
<organism evidence="12 13">
    <name type="scientific">Abyssobacteria bacterium (strain SURF_5)</name>
    <dbReference type="NCBI Taxonomy" id="2093360"/>
    <lineage>
        <taxon>Bacteria</taxon>
        <taxon>Pseudomonadati</taxon>
        <taxon>Candidatus Hydrogenedentota</taxon>
        <taxon>Candidatus Abyssobacteria</taxon>
    </lineage>
</organism>
<reference evidence="12 13" key="1">
    <citation type="journal article" date="2017" name="ISME J.">
        <title>Energy and carbon metabolisms in a deep terrestrial subsurface fluid microbial community.</title>
        <authorList>
            <person name="Momper L."/>
            <person name="Jungbluth S.P."/>
            <person name="Lee M.D."/>
            <person name="Amend J.P."/>
        </authorList>
    </citation>
    <scope>NUCLEOTIDE SEQUENCE [LARGE SCALE GENOMIC DNA]</scope>
    <source>
        <strain evidence="12">SURF_5</strain>
    </source>
</reference>
<evidence type="ECO:0000256" key="1">
    <source>
        <dbReference type="ARBA" id="ARBA00004141"/>
    </source>
</evidence>
<gene>
    <name evidence="12" type="ORF">C4520_00290</name>
</gene>
<comment type="subcellular location">
    <subcellularLocation>
        <location evidence="1">Membrane</location>
        <topology evidence="1">Multi-pass membrane protein</topology>
    </subcellularLocation>
</comment>
<proteinExistence type="predicted"/>
<sequence>MDLSVKAGSAEVAQDEFEFVIPHLVMKEFIAAIIASVILLVWSMLQNAPLLSIADPNKTENPAKAPWYFVGLQELLVYFDPWIAGVVIPTLIILGLVLIPYIDVSTTAIGKYSFSERRAAIITYVFGFGMWFVLILIGQFLRGPNWQFYWLWEDWSVAKSAEETLVNMPQWAGIAFLATYITIGLALPAVLMKGIFRRMGAVRYLIAFTLVLLMYGVPIKILLRLAFNIRYIVTTPWFNI</sequence>
<feature type="transmembrane region" description="Helical" evidence="10">
    <location>
        <begin position="29"/>
        <end position="45"/>
    </location>
</feature>
<feature type="transmembrane region" description="Helical" evidence="10">
    <location>
        <begin position="82"/>
        <end position="101"/>
    </location>
</feature>
<feature type="transmembrane region" description="Helical" evidence="10">
    <location>
        <begin position="121"/>
        <end position="141"/>
    </location>
</feature>
<evidence type="ECO:0000313" key="13">
    <source>
        <dbReference type="Proteomes" id="UP000265882"/>
    </source>
</evidence>
<dbReference type="InterPro" id="IPR027387">
    <property type="entry name" value="Cytb/b6-like_sf"/>
</dbReference>
<evidence type="ECO:0000256" key="7">
    <source>
        <dbReference type="ARBA" id="ARBA00022989"/>
    </source>
</evidence>